<proteinExistence type="predicted"/>
<sequence>MQETGKKLYQLRGQLKDLHVSDAHAVLAERLIREAVGVLRNDKQLEPVTVEKLTAELQYEITRYLKGEYLTASTKAARTGAFNRAKENAVRWLTRALDQLPHP</sequence>
<protein>
    <submittedName>
        <fullName evidence="1">Uncharacterized protein</fullName>
    </submittedName>
</protein>
<gene>
    <name evidence="1" type="ORF">AVDCRST_MAG56-6366</name>
</gene>
<organism evidence="1">
    <name type="scientific">uncultured Cytophagales bacterium</name>
    <dbReference type="NCBI Taxonomy" id="158755"/>
    <lineage>
        <taxon>Bacteria</taxon>
        <taxon>Pseudomonadati</taxon>
        <taxon>Bacteroidota</taxon>
        <taxon>Sphingobacteriia</taxon>
        <taxon>Sphingobacteriales</taxon>
        <taxon>environmental samples</taxon>
    </lineage>
</organism>
<dbReference type="EMBL" id="CADCTQ010000526">
    <property type="protein sequence ID" value="CAA9312651.1"/>
    <property type="molecule type" value="Genomic_DNA"/>
</dbReference>
<accession>A0A6J4KQD6</accession>
<dbReference type="AlphaFoldDB" id="A0A6J4KQD6"/>
<name>A0A6J4KQD6_9SPHI</name>
<evidence type="ECO:0000313" key="1">
    <source>
        <dbReference type="EMBL" id="CAA9312651.1"/>
    </source>
</evidence>
<reference evidence="1" key="1">
    <citation type="submission" date="2020-02" db="EMBL/GenBank/DDBJ databases">
        <authorList>
            <person name="Meier V. D."/>
        </authorList>
    </citation>
    <scope>NUCLEOTIDE SEQUENCE</scope>
    <source>
        <strain evidence="1">AVDCRST_MAG56</strain>
    </source>
</reference>